<dbReference type="RefSeq" id="XP_033686544.1">
    <property type="nucleotide sequence ID" value="XM_033833172.1"/>
</dbReference>
<feature type="signal peptide" evidence="1">
    <location>
        <begin position="1"/>
        <end position="25"/>
    </location>
</feature>
<dbReference type="AlphaFoldDB" id="A0A6A6IPM1"/>
<proteinExistence type="predicted"/>
<dbReference type="Proteomes" id="UP000800094">
    <property type="component" value="Unassembled WGS sequence"/>
</dbReference>
<evidence type="ECO:0000313" key="2">
    <source>
        <dbReference type="EMBL" id="KAF2251540.1"/>
    </source>
</evidence>
<dbReference type="EMBL" id="ML987193">
    <property type="protein sequence ID" value="KAF2251540.1"/>
    <property type="molecule type" value="Genomic_DNA"/>
</dbReference>
<evidence type="ECO:0000256" key="1">
    <source>
        <dbReference type="SAM" id="SignalP"/>
    </source>
</evidence>
<dbReference type="GeneID" id="54586502"/>
<name>A0A6A6IPM1_9PLEO</name>
<sequence length="178" mass="19049">MVGRLFTTLCLLALGLAISSPDRNAQPMTAGDSNPNAIAPAWQHGVCSFHAQLYQYCPSKGLVTQLTIPQILDNAHRTILRPNGGSAFVVGDKSYVIEPTEGELDKPLEISWYQDVGKGPKKGTLFYSYGGGDCAWWSDEVKTCAGCGWGDWTSGPLDCGTAGEGAFRTSDMDCSFAC</sequence>
<evidence type="ECO:0000313" key="3">
    <source>
        <dbReference type="Proteomes" id="UP000800094"/>
    </source>
</evidence>
<gene>
    <name evidence="2" type="ORF">BU26DRAFT_563472</name>
</gene>
<keyword evidence="3" id="KW-1185">Reference proteome</keyword>
<accession>A0A6A6IPM1</accession>
<keyword evidence="1" id="KW-0732">Signal</keyword>
<organism evidence="2 3">
    <name type="scientific">Trematosphaeria pertusa</name>
    <dbReference type="NCBI Taxonomy" id="390896"/>
    <lineage>
        <taxon>Eukaryota</taxon>
        <taxon>Fungi</taxon>
        <taxon>Dikarya</taxon>
        <taxon>Ascomycota</taxon>
        <taxon>Pezizomycotina</taxon>
        <taxon>Dothideomycetes</taxon>
        <taxon>Pleosporomycetidae</taxon>
        <taxon>Pleosporales</taxon>
        <taxon>Massarineae</taxon>
        <taxon>Trematosphaeriaceae</taxon>
        <taxon>Trematosphaeria</taxon>
    </lineage>
</organism>
<reference evidence="2" key="1">
    <citation type="journal article" date="2020" name="Stud. Mycol.">
        <title>101 Dothideomycetes genomes: a test case for predicting lifestyles and emergence of pathogens.</title>
        <authorList>
            <person name="Haridas S."/>
            <person name="Albert R."/>
            <person name="Binder M."/>
            <person name="Bloem J."/>
            <person name="Labutti K."/>
            <person name="Salamov A."/>
            <person name="Andreopoulos B."/>
            <person name="Baker S."/>
            <person name="Barry K."/>
            <person name="Bills G."/>
            <person name="Bluhm B."/>
            <person name="Cannon C."/>
            <person name="Castanera R."/>
            <person name="Culley D."/>
            <person name="Daum C."/>
            <person name="Ezra D."/>
            <person name="Gonzalez J."/>
            <person name="Henrissat B."/>
            <person name="Kuo A."/>
            <person name="Liang C."/>
            <person name="Lipzen A."/>
            <person name="Lutzoni F."/>
            <person name="Magnuson J."/>
            <person name="Mondo S."/>
            <person name="Nolan M."/>
            <person name="Ohm R."/>
            <person name="Pangilinan J."/>
            <person name="Park H.-J."/>
            <person name="Ramirez L."/>
            <person name="Alfaro M."/>
            <person name="Sun H."/>
            <person name="Tritt A."/>
            <person name="Yoshinaga Y."/>
            <person name="Zwiers L.-H."/>
            <person name="Turgeon B."/>
            <person name="Goodwin S."/>
            <person name="Spatafora J."/>
            <person name="Crous P."/>
            <person name="Grigoriev I."/>
        </authorList>
    </citation>
    <scope>NUCLEOTIDE SEQUENCE</scope>
    <source>
        <strain evidence="2">CBS 122368</strain>
    </source>
</reference>
<feature type="chain" id="PRO_5025638080" evidence="1">
    <location>
        <begin position="26"/>
        <end position="178"/>
    </location>
</feature>
<protein>
    <submittedName>
        <fullName evidence="2">Uncharacterized protein</fullName>
    </submittedName>
</protein>